<dbReference type="InterPro" id="IPR036615">
    <property type="entry name" value="Mur_ligase_C_dom_sf"/>
</dbReference>
<dbReference type="Proteomes" id="UP001596055">
    <property type="component" value="Unassembled WGS sequence"/>
</dbReference>
<dbReference type="SUPFAM" id="SSF51984">
    <property type="entry name" value="MurCD N-terminal domain"/>
    <property type="match status" value="1"/>
</dbReference>
<dbReference type="InterPro" id="IPR050061">
    <property type="entry name" value="MurCDEF_pg_biosynth"/>
</dbReference>
<evidence type="ECO:0000256" key="8">
    <source>
        <dbReference type="ARBA" id="ARBA00022840"/>
    </source>
</evidence>
<evidence type="ECO:0000256" key="11">
    <source>
        <dbReference type="ARBA" id="ARBA00023306"/>
    </source>
</evidence>
<evidence type="ECO:0000256" key="6">
    <source>
        <dbReference type="ARBA" id="ARBA00022618"/>
    </source>
</evidence>
<keyword evidence="11 14" id="KW-0131">Cell cycle</keyword>
<evidence type="ECO:0000259" key="16">
    <source>
        <dbReference type="Pfam" id="PF02875"/>
    </source>
</evidence>
<dbReference type="GO" id="GO:0008763">
    <property type="term" value="F:UDP-N-acetylmuramate-L-alanine ligase activity"/>
    <property type="evidence" value="ECO:0007669"/>
    <property type="project" value="UniProtKB-EC"/>
</dbReference>
<evidence type="ECO:0000256" key="13">
    <source>
        <dbReference type="ARBA" id="ARBA00047833"/>
    </source>
</evidence>
<sequence>MADATNPPLVYQVPEMRRIRHIHFVGIGGAGMSGIAEVLKNQGYEVSGSDLKEGPVTDRLKALGVDVQIGHREENSARADVVVVSSAVASDNPEVVSARSRRVPIVPRAEMLAEIMRYRHGIAVAGTHGKTTTTSLIASVLGEAGLDPTFVIGGKLNSAGTNAQLGGSRYLVAEADESDASFLHLTPVISVVTNIEADHMDTYGGDVEKLKQTFVDFLHNLPFYGVAVMCVDDGYVQEIIPRISRAIITYGIENPAADYRAEDIVSDGLKTRFVVKRPGGRSDLSVELRMPGRHNVLNALAAIAVATDEGVDDDAICNGLSGFAGVGRRFQVYGDYQTPKGTVTLIDDYGHHPTEVEAVIRAAHDAWPDRRLVMLYQPHRYTRTRDLYEDFVRVLSEVDALLLMDVYPAGEPAIPGADGRSLCRSIRQRGKVEPVFIEDNREIESLLANVLQDGDLLITQGAGDIGGVAARLAAAGVISGE</sequence>
<protein>
    <recommendedName>
        <fullName evidence="3 14">UDP-N-acetylmuramate--L-alanine ligase</fullName>
        <ecNumber evidence="3 14">6.3.2.8</ecNumber>
    </recommendedName>
    <alternativeName>
        <fullName evidence="14">UDP-N-acetylmuramoyl-L-alanine synthetase</fullName>
    </alternativeName>
</protein>
<evidence type="ECO:0000256" key="3">
    <source>
        <dbReference type="ARBA" id="ARBA00012211"/>
    </source>
</evidence>
<dbReference type="InterPro" id="IPR005758">
    <property type="entry name" value="UDP-N-AcMur_Ala_ligase_MurC"/>
</dbReference>
<evidence type="ECO:0000259" key="17">
    <source>
        <dbReference type="Pfam" id="PF08245"/>
    </source>
</evidence>
<dbReference type="InterPro" id="IPR013221">
    <property type="entry name" value="Mur_ligase_cen"/>
</dbReference>
<comment type="subcellular location">
    <subcellularLocation>
        <location evidence="1 14">Cytoplasm</location>
    </subcellularLocation>
</comment>
<dbReference type="SUPFAM" id="SSF53244">
    <property type="entry name" value="MurD-like peptide ligases, peptide-binding domain"/>
    <property type="match status" value="1"/>
</dbReference>
<keyword evidence="6 14" id="KW-0132">Cell division</keyword>
<evidence type="ECO:0000256" key="9">
    <source>
        <dbReference type="ARBA" id="ARBA00022960"/>
    </source>
</evidence>
<dbReference type="NCBIfam" id="TIGR01082">
    <property type="entry name" value="murC"/>
    <property type="match status" value="1"/>
</dbReference>
<dbReference type="EMBL" id="JBHSNL010000004">
    <property type="protein sequence ID" value="MFC5545715.1"/>
    <property type="molecule type" value="Genomic_DNA"/>
</dbReference>
<gene>
    <name evidence="14 18" type="primary">murC</name>
    <name evidence="18" type="ORF">ACFPQA_11665</name>
</gene>
<comment type="catalytic activity">
    <reaction evidence="13 14">
        <text>UDP-N-acetyl-alpha-D-muramate + L-alanine + ATP = UDP-N-acetyl-alpha-D-muramoyl-L-alanine + ADP + phosphate + H(+)</text>
        <dbReference type="Rhea" id="RHEA:23372"/>
        <dbReference type="ChEBI" id="CHEBI:15378"/>
        <dbReference type="ChEBI" id="CHEBI:30616"/>
        <dbReference type="ChEBI" id="CHEBI:43474"/>
        <dbReference type="ChEBI" id="CHEBI:57972"/>
        <dbReference type="ChEBI" id="CHEBI:70757"/>
        <dbReference type="ChEBI" id="CHEBI:83898"/>
        <dbReference type="ChEBI" id="CHEBI:456216"/>
        <dbReference type="EC" id="6.3.2.8"/>
    </reaction>
</comment>
<feature type="binding site" evidence="14">
    <location>
        <begin position="126"/>
        <end position="132"/>
    </location>
    <ligand>
        <name>ATP</name>
        <dbReference type="ChEBI" id="CHEBI:30616"/>
    </ligand>
</feature>
<comment type="caution">
    <text evidence="18">The sequence shown here is derived from an EMBL/GenBank/DDBJ whole genome shotgun (WGS) entry which is preliminary data.</text>
</comment>
<keyword evidence="5 14" id="KW-0436">Ligase</keyword>
<dbReference type="Gene3D" id="3.40.1190.10">
    <property type="entry name" value="Mur-like, catalytic domain"/>
    <property type="match status" value="1"/>
</dbReference>
<proteinExistence type="inferred from homology"/>
<dbReference type="InterPro" id="IPR036565">
    <property type="entry name" value="Mur-like_cat_sf"/>
</dbReference>
<keyword evidence="7 14" id="KW-0547">Nucleotide-binding</keyword>
<evidence type="ECO:0000256" key="5">
    <source>
        <dbReference type="ARBA" id="ARBA00022598"/>
    </source>
</evidence>
<evidence type="ECO:0000256" key="4">
    <source>
        <dbReference type="ARBA" id="ARBA00022490"/>
    </source>
</evidence>
<keyword evidence="9 14" id="KW-0133">Cell shape</keyword>
<evidence type="ECO:0000256" key="10">
    <source>
        <dbReference type="ARBA" id="ARBA00022984"/>
    </source>
</evidence>
<dbReference type="Pfam" id="PF01225">
    <property type="entry name" value="Mur_ligase"/>
    <property type="match status" value="1"/>
</dbReference>
<evidence type="ECO:0000256" key="2">
    <source>
        <dbReference type="ARBA" id="ARBA00004752"/>
    </source>
</evidence>
<dbReference type="InterPro" id="IPR004101">
    <property type="entry name" value="Mur_ligase_C"/>
</dbReference>
<dbReference type="PANTHER" id="PTHR43445:SF3">
    <property type="entry name" value="UDP-N-ACETYLMURAMATE--L-ALANINE LIGASE"/>
    <property type="match status" value="1"/>
</dbReference>
<dbReference type="RefSeq" id="WP_248159595.1">
    <property type="nucleotide sequence ID" value="NZ_JAKZAJ010000005.1"/>
</dbReference>
<keyword evidence="12 14" id="KW-0961">Cell wall biogenesis/degradation</keyword>
<feature type="domain" description="Mur ligase central" evidence="17">
    <location>
        <begin position="124"/>
        <end position="306"/>
    </location>
</feature>
<evidence type="ECO:0000256" key="14">
    <source>
        <dbReference type="HAMAP-Rule" id="MF_00046"/>
    </source>
</evidence>
<keyword evidence="19" id="KW-1185">Reference proteome</keyword>
<evidence type="ECO:0000259" key="15">
    <source>
        <dbReference type="Pfam" id="PF01225"/>
    </source>
</evidence>
<name>A0ABW0RQF0_9GAMM</name>
<evidence type="ECO:0000256" key="12">
    <source>
        <dbReference type="ARBA" id="ARBA00023316"/>
    </source>
</evidence>
<dbReference type="PANTHER" id="PTHR43445">
    <property type="entry name" value="UDP-N-ACETYLMURAMATE--L-ALANINE LIGASE-RELATED"/>
    <property type="match status" value="1"/>
</dbReference>
<keyword evidence="8 14" id="KW-0067">ATP-binding</keyword>
<evidence type="ECO:0000256" key="7">
    <source>
        <dbReference type="ARBA" id="ARBA00022741"/>
    </source>
</evidence>
<feature type="domain" description="Mur ligase N-terminal catalytic" evidence="15">
    <location>
        <begin position="21"/>
        <end position="119"/>
    </location>
</feature>
<evidence type="ECO:0000313" key="18">
    <source>
        <dbReference type="EMBL" id="MFC5545715.1"/>
    </source>
</evidence>
<organism evidence="18 19">
    <name type="scientific">Marinobacter koreensis</name>
    <dbReference type="NCBI Taxonomy" id="335974"/>
    <lineage>
        <taxon>Bacteria</taxon>
        <taxon>Pseudomonadati</taxon>
        <taxon>Pseudomonadota</taxon>
        <taxon>Gammaproteobacteria</taxon>
        <taxon>Pseudomonadales</taxon>
        <taxon>Marinobacteraceae</taxon>
        <taxon>Marinobacter</taxon>
    </lineage>
</organism>
<evidence type="ECO:0000256" key="1">
    <source>
        <dbReference type="ARBA" id="ARBA00004496"/>
    </source>
</evidence>
<comment type="function">
    <text evidence="14">Cell wall formation.</text>
</comment>
<keyword evidence="10 14" id="KW-0573">Peptidoglycan synthesis</keyword>
<reference evidence="19" key="1">
    <citation type="journal article" date="2019" name="Int. J. Syst. Evol. Microbiol.">
        <title>The Global Catalogue of Microorganisms (GCM) 10K type strain sequencing project: providing services to taxonomists for standard genome sequencing and annotation.</title>
        <authorList>
            <consortium name="The Broad Institute Genomics Platform"/>
            <consortium name="The Broad Institute Genome Sequencing Center for Infectious Disease"/>
            <person name="Wu L."/>
            <person name="Ma J."/>
        </authorList>
    </citation>
    <scope>NUCLEOTIDE SEQUENCE [LARGE SCALE GENOMIC DNA]</scope>
    <source>
        <strain evidence="19">CGMCC 4.1799</strain>
    </source>
</reference>
<dbReference type="Gene3D" id="3.90.190.20">
    <property type="entry name" value="Mur ligase, C-terminal domain"/>
    <property type="match status" value="1"/>
</dbReference>
<evidence type="ECO:0000313" key="19">
    <source>
        <dbReference type="Proteomes" id="UP001596055"/>
    </source>
</evidence>
<dbReference type="SUPFAM" id="SSF53623">
    <property type="entry name" value="MurD-like peptide ligases, catalytic domain"/>
    <property type="match status" value="1"/>
</dbReference>
<comment type="pathway">
    <text evidence="2 14">Cell wall biogenesis; peptidoglycan biosynthesis.</text>
</comment>
<dbReference type="HAMAP" id="MF_00046">
    <property type="entry name" value="MurC"/>
    <property type="match status" value="1"/>
</dbReference>
<dbReference type="EC" id="6.3.2.8" evidence="3 14"/>
<comment type="similarity">
    <text evidence="14">Belongs to the MurCDEF family.</text>
</comment>
<feature type="domain" description="Mur ligase C-terminal" evidence="16">
    <location>
        <begin position="328"/>
        <end position="463"/>
    </location>
</feature>
<dbReference type="Gene3D" id="3.40.50.720">
    <property type="entry name" value="NAD(P)-binding Rossmann-like Domain"/>
    <property type="match status" value="1"/>
</dbReference>
<dbReference type="InterPro" id="IPR000713">
    <property type="entry name" value="Mur_ligase_N"/>
</dbReference>
<dbReference type="Pfam" id="PF08245">
    <property type="entry name" value="Mur_ligase_M"/>
    <property type="match status" value="1"/>
</dbReference>
<dbReference type="Pfam" id="PF02875">
    <property type="entry name" value="Mur_ligase_C"/>
    <property type="match status" value="1"/>
</dbReference>
<keyword evidence="4 14" id="KW-0963">Cytoplasm</keyword>
<accession>A0ABW0RQF0</accession>